<keyword evidence="4 9" id="KW-0812">Transmembrane</keyword>
<keyword evidence="13" id="KW-1185">Reference proteome</keyword>
<feature type="transmembrane region" description="Helical" evidence="9">
    <location>
        <begin position="120"/>
        <end position="137"/>
    </location>
</feature>
<name>A0A1N6VTI1_9MICO</name>
<feature type="active site" evidence="9">
    <location>
        <position position="153"/>
    </location>
</feature>
<evidence type="ECO:0000256" key="11">
    <source>
        <dbReference type="SAM" id="MobiDB-lite"/>
    </source>
</evidence>
<dbReference type="HAMAP" id="MF_00161">
    <property type="entry name" value="LspA"/>
    <property type="match status" value="1"/>
</dbReference>
<keyword evidence="7 9" id="KW-1133">Transmembrane helix</keyword>
<feature type="transmembrane region" description="Helical" evidence="9">
    <location>
        <begin position="157"/>
        <end position="183"/>
    </location>
</feature>
<comment type="similarity">
    <text evidence="1 9 10">Belongs to the peptidase A8 family.</text>
</comment>
<feature type="region of interest" description="Disordered" evidence="11">
    <location>
        <begin position="194"/>
        <end position="228"/>
    </location>
</feature>
<evidence type="ECO:0000256" key="10">
    <source>
        <dbReference type="RuleBase" id="RU004181"/>
    </source>
</evidence>
<feature type="transmembrane region" description="Helical" evidence="9">
    <location>
        <begin position="35"/>
        <end position="54"/>
    </location>
</feature>
<dbReference type="PANTHER" id="PTHR33695">
    <property type="entry name" value="LIPOPROTEIN SIGNAL PEPTIDASE"/>
    <property type="match status" value="1"/>
</dbReference>
<dbReference type="GO" id="GO:0005886">
    <property type="term" value="C:plasma membrane"/>
    <property type="evidence" value="ECO:0007669"/>
    <property type="project" value="UniProtKB-SubCell"/>
</dbReference>
<dbReference type="EC" id="3.4.23.36" evidence="9"/>
<dbReference type="Pfam" id="PF01252">
    <property type="entry name" value="Peptidase_A8"/>
    <property type="match status" value="1"/>
</dbReference>
<keyword evidence="5 9" id="KW-0064">Aspartyl protease</keyword>
<protein>
    <recommendedName>
        <fullName evidence="9">Lipoprotein signal peptidase</fullName>
        <ecNumber evidence="9">3.4.23.36</ecNumber>
    </recommendedName>
    <alternativeName>
        <fullName evidence="9">Prolipoprotein signal peptidase</fullName>
    </alternativeName>
    <alternativeName>
        <fullName evidence="9">Signal peptidase II</fullName>
        <shortName evidence="9">SPase II</shortName>
    </alternativeName>
</protein>
<sequence length="228" mass="23575">MSTSARPEPTDPADASPQAPADLAAGAVRRGPRRVLVVWTVVLAVLVLVLDQLTKWWAESSLTLGDDTIPLVGSLLGLRLIYNPGAALSIATGMTWLLTIVVVAVVVVIVRMVSRIGSRAWAVALGLLLGGALGNLVDRFFREPGFARGHVVDFIAYANWFVGNVADIAIVAAAVMIAVLSVLGVGLDGTRHGGDHAGAGTSADDAVEPTSGPAPEPTATRTDDEGAR</sequence>
<dbReference type="UniPathway" id="UPA00665"/>
<accession>A0A1N6VTI1</accession>
<keyword evidence="3 9" id="KW-0645">Protease</keyword>
<feature type="active site" evidence="9">
    <location>
        <position position="167"/>
    </location>
</feature>
<comment type="catalytic activity">
    <reaction evidence="9">
        <text>Release of signal peptides from bacterial membrane prolipoproteins. Hydrolyzes -Xaa-Yaa-Zaa-|-(S,diacylglyceryl)Cys-, in which Xaa is hydrophobic (preferably Leu), and Yaa (Ala or Ser) and Zaa (Gly or Ala) have small, neutral side chains.</text>
        <dbReference type="EC" id="3.4.23.36"/>
    </reaction>
</comment>
<feature type="transmembrane region" description="Helical" evidence="9">
    <location>
        <begin position="86"/>
        <end position="113"/>
    </location>
</feature>
<evidence type="ECO:0000256" key="4">
    <source>
        <dbReference type="ARBA" id="ARBA00022692"/>
    </source>
</evidence>
<keyword evidence="6 9" id="KW-0378">Hydrolase</keyword>
<evidence type="ECO:0000256" key="7">
    <source>
        <dbReference type="ARBA" id="ARBA00022989"/>
    </source>
</evidence>
<reference evidence="13" key="1">
    <citation type="submission" date="2017-01" db="EMBL/GenBank/DDBJ databases">
        <authorList>
            <person name="Varghese N."/>
            <person name="Submissions S."/>
        </authorList>
    </citation>
    <scope>NUCLEOTIDE SEQUENCE [LARGE SCALE GENOMIC DNA]</scope>
    <source>
        <strain evidence="13">3bp</strain>
    </source>
</reference>
<comment type="function">
    <text evidence="9">This protein specifically catalyzes the removal of signal peptides from prolipoproteins.</text>
</comment>
<keyword evidence="8 9" id="KW-0472">Membrane</keyword>
<evidence type="ECO:0000256" key="1">
    <source>
        <dbReference type="ARBA" id="ARBA00006139"/>
    </source>
</evidence>
<comment type="subcellular location">
    <subcellularLocation>
        <location evidence="9">Cell membrane</location>
        <topology evidence="9">Multi-pass membrane protein</topology>
    </subcellularLocation>
</comment>
<dbReference type="AlphaFoldDB" id="A0A1N6VTI1"/>
<evidence type="ECO:0000256" key="9">
    <source>
        <dbReference type="HAMAP-Rule" id="MF_00161"/>
    </source>
</evidence>
<comment type="pathway">
    <text evidence="9">Protein modification; lipoprotein biosynthesis (signal peptide cleavage).</text>
</comment>
<evidence type="ECO:0000256" key="3">
    <source>
        <dbReference type="ARBA" id="ARBA00022670"/>
    </source>
</evidence>
<proteinExistence type="inferred from homology"/>
<evidence type="ECO:0000256" key="5">
    <source>
        <dbReference type="ARBA" id="ARBA00022750"/>
    </source>
</evidence>
<dbReference type="GO" id="GO:0004190">
    <property type="term" value="F:aspartic-type endopeptidase activity"/>
    <property type="evidence" value="ECO:0007669"/>
    <property type="project" value="UniProtKB-UniRule"/>
</dbReference>
<dbReference type="InterPro" id="IPR001872">
    <property type="entry name" value="Peptidase_A8"/>
</dbReference>
<evidence type="ECO:0000313" key="13">
    <source>
        <dbReference type="Proteomes" id="UP000186235"/>
    </source>
</evidence>
<dbReference type="PANTHER" id="PTHR33695:SF1">
    <property type="entry name" value="LIPOPROTEIN SIGNAL PEPTIDASE"/>
    <property type="match status" value="1"/>
</dbReference>
<evidence type="ECO:0000256" key="2">
    <source>
        <dbReference type="ARBA" id="ARBA00022475"/>
    </source>
</evidence>
<dbReference type="GO" id="GO:0006508">
    <property type="term" value="P:proteolysis"/>
    <property type="evidence" value="ECO:0007669"/>
    <property type="project" value="UniProtKB-KW"/>
</dbReference>
<organism evidence="12 13">
    <name type="scientific">Cellulosimicrobium aquatile</name>
    <dbReference type="NCBI Taxonomy" id="1612203"/>
    <lineage>
        <taxon>Bacteria</taxon>
        <taxon>Bacillati</taxon>
        <taxon>Actinomycetota</taxon>
        <taxon>Actinomycetes</taxon>
        <taxon>Micrococcales</taxon>
        <taxon>Promicromonosporaceae</taxon>
        <taxon>Cellulosimicrobium</taxon>
    </lineage>
</organism>
<gene>
    <name evidence="9" type="primary">lspA</name>
    <name evidence="12" type="ORF">SAMN05518682_3720</name>
</gene>
<dbReference type="EMBL" id="FTMI01000008">
    <property type="protein sequence ID" value="SIQ81134.1"/>
    <property type="molecule type" value="Genomic_DNA"/>
</dbReference>
<dbReference type="PRINTS" id="PR00781">
    <property type="entry name" value="LIPOSIGPTASE"/>
</dbReference>
<dbReference type="Proteomes" id="UP000186235">
    <property type="component" value="Unassembled WGS sequence"/>
</dbReference>
<keyword evidence="2 9" id="KW-1003">Cell membrane</keyword>
<evidence type="ECO:0000313" key="12">
    <source>
        <dbReference type="EMBL" id="SIQ81134.1"/>
    </source>
</evidence>
<evidence type="ECO:0000256" key="6">
    <source>
        <dbReference type="ARBA" id="ARBA00022801"/>
    </source>
</evidence>
<dbReference type="RefSeq" id="WP_083712015.1">
    <property type="nucleotide sequence ID" value="NZ_FTMI01000008.1"/>
</dbReference>
<evidence type="ECO:0000256" key="8">
    <source>
        <dbReference type="ARBA" id="ARBA00023136"/>
    </source>
</evidence>
<dbReference type="PROSITE" id="PS00855">
    <property type="entry name" value="SPASE_II"/>
    <property type="match status" value="1"/>
</dbReference>